<organism evidence="2 3">
    <name type="scientific">Tanacetum coccineum</name>
    <dbReference type="NCBI Taxonomy" id="301880"/>
    <lineage>
        <taxon>Eukaryota</taxon>
        <taxon>Viridiplantae</taxon>
        <taxon>Streptophyta</taxon>
        <taxon>Embryophyta</taxon>
        <taxon>Tracheophyta</taxon>
        <taxon>Spermatophyta</taxon>
        <taxon>Magnoliopsida</taxon>
        <taxon>eudicotyledons</taxon>
        <taxon>Gunneridae</taxon>
        <taxon>Pentapetalae</taxon>
        <taxon>asterids</taxon>
        <taxon>campanulids</taxon>
        <taxon>Asterales</taxon>
        <taxon>Asteraceae</taxon>
        <taxon>Asteroideae</taxon>
        <taxon>Anthemideae</taxon>
        <taxon>Anthemidinae</taxon>
        <taxon>Tanacetum</taxon>
    </lineage>
</organism>
<dbReference type="EMBL" id="BQNB010014314">
    <property type="protein sequence ID" value="GJT26703.1"/>
    <property type="molecule type" value="Genomic_DNA"/>
</dbReference>
<feature type="compositionally biased region" description="Polar residues" evidence="1">
    <location>
        <begin position="316"/>
        <end position="328"/>
    </location>
</feature>
<dbReference type="Proteomes" id="UP001151760">
    <property type="component" value="Unassembled WGS sequence"/>
</dbReference>
<name>A0ABQ5CKA0_9ASTR</name>
<evidence type="ECO:0000313" key="3">
    <source>
        <dbReference type="Proteomes" id="UP001151760"/>
    </source>
</evidence>
<feature type="compositionally biased region" description="Acidic residues" evidence="1">
    <location>
        <begin position="349"/>
        <end position="387"/>
    </location>
</feature>
<protein>
    <submittedName>
        <fullName evidence="2">Uncharacterized protein</fullName>
    </submittedName>
</protein>
<gene>
    <name evidence="2" type="ORF">Tco_0906978</name>
</gene>
<reference evidence="2" key="2">
    <citation type="submission" date="2022-01" db="EMBL/GenBank/DDBJ databases">
        <authorList>
            <person name="Yamashiro T."/>
            <person name="Shiraishi A."/>
            <person name="Satake H."/>
            <person name="Nakayama K."/>
        </authorList>
    </citation>
    <scope>NUCLEOTIDE SEQUENCE</scope>
</reference>
<feature type="region of interest" description="Disordered" evidence="1">
    <location>
        <begin position="223"/>
        <end position="262"/>
    </location>
</feature>
<feature type="region of interest" description="Disordered" evidence="1">
    <location>
        <begin position="286"/>
        <end position="410"/>
    </location>
</feature>
<sequence length="491" mass="56044">MNTTQAQQKALDDALVTLTDRLEFRKCNMRLKTNIKPKEATFQVVLDALALTPFYRAFRITADVPAIYIDILQFCPKILRQVFEDLPLEYDILSFIRDLGHTRDITYLTDVNVDYLHLPWREFATVINKCLSGKETGIDKIHLLFQIENKDAKKTNNISYPRFTKIIIDYFMPKEQHEDTQVYGTILPRELTNQAMLESKAYQTYYAFASREKAPKLKYIRKKTDSDTSLKKRPVQAAKGTRLKSKAKVAKPDKKKQPAKKTNAKGLVVLSEVAITEAKLIKLATKRSKKDFHVSHASGSGDGVDTQSKVPDEQQQKNYGTDEGTSTIPGVPDVPPYESESDKESWRDSEDEDDNDDDHDNDEDGESNDHDDDSDDERTESDSDEIPDLNLTNVDKTKYKEEDVDDRVHTPSDYKLTDEEKIDDEEIMDDQEDDEVIKELYGDVNVNLGNDDTEMTDADQGASEQQNVSQESGFEQEEEDAYVTLTPVFDI</sequence>
<reference evidence="2" key="1">
    <citation type="journal article" date="2022" name="Int. J. Mol. Sci.">
        <title>Draft Genome of Tanacetum Coccineum: Genomic Comparison of Closely Related Tanacetum-Family Plants.</title>
        <authorList>
            <person name="Yamashiro T."/>
            <person name="Shiraishi A."/>
            <person name="Nakayama K."/>
            <person name="Satake H."/>
        </authorList>
    </citation>
    <scope>NUCLEOTIDE SEQUENCE</scope>
</reference>
<keyword evidence="3" id="KW-1185">Reference proteome</keyword>
<feature type="region of interest" description="Disordered" evidence="1">
    <location>
        <begin position="450"/>
        <end position="485"/>
    </location>
</feature>
<evidence type="ECO:0000256" key="1">
    <source>
        <dbReference type="SAM" id="MobiDB-lite"/>
    </source>
</evidence>
<accession>A0ABQ5CKA0</accession>
<proteinExistence type="predicted"/>
<feature type="compositionally biased region" description="Basic and acidic residues" evidence="1">
    <location>
        <begin position="395"/>
        <end position="410"/>
    </location>
</feature>
<comment type="caution">
    <text evidence="2">The sequence shown here is derived from an EMBL/GenBank/DDBJ whole genome shotgun (WGS) entry which is preliminary data.</text>
</comment>
<feature type="compositionally biased region" description="Polar residues" evidence="1">
    <location>
        <begin position="462"/>
        <end position="473"/>
    </location>
</feature>
<evidence type="ECO:0000313" key="2">
    <source>
        <dbReference type="EMBL" id="GJT26703.1"/>
    </source>
</evidence>